<evidence type="ECO:0000313" key="2">
    <source>
        <dbReference type="Proteomes" id="UP000799421"/>
    </source>
</evidence>
<protein>
    <submittedName>
        <fullName evidence="1">Uncharacterized protein</fullName>
    </submittedName>
</protein>
<proteinExistence type="predicted"/>
<gene>
    <name evidence="1" type="ORF">K470DRAFT_146248</name>
</gene>
<sequence length="163" mass="18470">MVRVADSLATQFGRLFNQARFGDQDISVTPSPSDMWLETELTLRTRQPLQGGNALCITFWQLAQPNRSFTAFERACWCIRSSASITQKPNLGLQRTEGLTNRKWLYVPSHITVQVEYGSGVIEGDLIPPQSHRTWLGQLLPRIKVHLTPTPIPTVYHTRPETI</sequence>
<dbReference type="AlphaFoldDB" id="A0A6A7BUC3"/>
<accession>A0A6A7BUC3</accession>
<keyword evidence="2" id="KW-1185">Reference proteome</keyword>
<name>A0A6A7BUC3_9PEZI</name>
<organism evidence="1 2">
    <name type="scientific">Piedraia hortae CBS 480.64</name>
    <dbReference type="NCBI Taxonomy" id="1314780"/>
    <lineage>
        <taxon>Eukaryota</taxon>
        <taxon>Fungi</taxon>
        <taxon>Dikarya</taxon>
        <taxon>Ascomycota</taxon>
        <taxon>Pezizomycotina</taxon>
        <taxon>Dothideomycetes</taxon>
        <taxon>Dothideomycetidae</taxon>
        <taxon>Capnodiales</taxon>
        <taxon>Piedraiaceae</taxon>
        <taxon>Piedraia</taxon>
    </lineage>
</organism>
<reference evidence="1" key="1">
    <citation type="journal article" date="2020" name="Stud. Mycol.">
        <title>101 Dothideomycetes genomes: a test case for predicting lifestyles and emergence of pathogens.</title>
        <authorList>
            <person name="Haridas S."/>
            <person name="Albert R."/>
            <person name="Binder M."/>
            <person name="Bloem J."/>
            <person name="Labutti K."/>
            <person name="Salamov A."/>
            <person name="Andreopoulos B."/>
            <person name="Baker S."/>
            <person name="Barry K."/>
            <person name="Bills G."/>
            <person name="Bluhm B."/>
            <person name="Cannon C."/>
            <person name="Castanera R."/>
            <person name="Culley D."/>
            <person name="Daum C."/>
            <person name="Ezra D."/>
            <person name="Gonzalez J."/>
            <person name="Henrissat B."/>
            <person name="Kuo A."/>
            <person name="Liang C."/>
            <person name="Lipzen A."/>
            <person name="Lutzoni F."/>
            <person name="Magnuson J."/>
            <person name="Mondo S."/>
            <person name="Nolan M."/>
            <person name="Ohm R."/>
            <person name="Pangilinan J."/>
            <person name="Park H.-J."/>
            <person name="Ramirez L."/>
            <person name="Alfaro M."/>
            <person name="Sun H."/>
            <person name="Tritt A."/>
            <person name="Yoshinaga Y."/>
            <person name="Zwiers L.-H."/>
            <person name="Turgeon B."/>
            <person name="Goodwin S."/>
            <person name="Spatafora J."/>
            <person name="Crous P."/>
            <person name="Grigoriev I."/>
        </authorList>
    </citation>
    <scope>NUCLEOTIDE SEQUENCE</scope>
    <source>
        <strain evidence="1">CBS 480.64</strain>
    </source>
</reference>
<dbReference type="EMBL" id="MU006018">
    <property type="protein sequence ID" value="KAF2858098.1"/>
    <property type="molecule type" value="Genomic_DNA"/>
</dbReference>
<evidence type="ECO:0000313" key="1">
    <source>
        <dbReference type="EMBL" id="KAF2858098.1"/>
    </source>
</evidence>
<dbReference type="Proteomes" id="UP000799421">
    <property type="component" value="Unassembled WGS sequence"/>
</dbReference>